<feature type="domain" description="Histidine kinase/HSP90-like ATPase" evidence="2">
    <location>
        <begin position="19"/>
        <end position="133"/>
    </location>
</feature>
<dbReference type="Gene3D" id="3.30.565.10">
    <property type="entry name" value="Histidine kinase-like ATPase, C-terminal domain"/>
    <property type="match status" value="1"/>
</dbReference>
<gene>
    <name evidence="3" type="ORF">ACFPFX_11020</name>
</gene>
<protein>
    <submittedName>
        <fullName evidence="3">ATP-binding protein</fullName>
    </submittedName>
</protein>
<dbReference type="PANTHER" id="PTHR35526">
    <property type="entry name" value="ANTI-SIGMA-F FACTOR RSBW-RELATED"/>
    <property type="match status" value="1"/>
</dbReference>
<dbReference type="InterPro" id="IPR003594">
    <property type="entry name" value="HATPase_dom"/>
</dbReference>
<evidence type="ECO:0000259" key="2">
    <source>
        <dbReference type="Pfam" id="PF13581"/>
    </source>
</evidence>
<evidence type="ECO:0000313" key="3">
    <source>
        <dbReference type="EMBL" id="MFC4956833.1"/>
    </source>
</evidence>
<organism evidence="3 4">
    <name type="scientific">Streptomyces mauvecolor</name>
    <dbReference type="NCBI Taxonomy" id="58345"/>
    <lineage>
        <taxon>Bacteria</taxon>
        <taxon>Bacillati</taxon>
        <taxon>Actinomycetota</taxon>
        <taxon>Actinomycetes</taxon>
        <taxon>Kitasatosporales</taxon>
        <taxon>Streptomycetaceae</taxon>
        <taxon>Streptomyces</taxon>
    </lineage>
</organism>
<keyword evidence="3" id="KW-0547">Nucleotide-binding</keyword>
<comment type="caution">
    <text evidence="3">The sequence shown here is derived from an EMBL/GenBank/DDBJ whole genome shotgun (WGS) entry which is preliminary data.</text>
</comment>
<evidence type="ECO:0000313" key="4">
    <source>
        <dbReference type="Proteomes" id="UP001595834"/>
    </source>
</evidence>
<dbReference type="EMBL" id="JBHSIZ010000010">
    <property type="protein sequence ID" value="MFC4956833.1"/>
    <property type="molecule type" value="Genomic_DNA"/>
</dbReference>
<dbReference type="RefSeq" id="WP_344380298.1">
    <property type="nucleotide sequence ID" value="NZ_BAAASQ010000039.1"/>
</dbReference>
<keyword evidence="1" id="KW-0418">Kinase</keyword>
<keyword evidence="4" id="KW-1185">Reference proteome</keyword>
<dbReference type="InterPro" id="IPR050267">
    <property type="entry name" value="Anti-sigma-factor_SerPK"/>
</dbReference>
<keyword evidence="1" id="KW-0723">Serine/threonine-protein kinase</keyword>
<dbReference type="GO" id="GO:0005524">
    <property type="term" value="F:ATP binding"/>
    <property type="evidence" value="ECO:0007669"/>
    <property type="project" value="UniProtKB-KW"/>
</dbReference>
<dbReference type="Pfam" id="PF13581">
    <property type="entry name" value="HATPase_c_2"/>
    <property type="match status" value="1"/>
</dbReference>
<dbReference type="CDD" id="cd16936">
    <property type="entry name" value="HATPase_RsbW-like"/>
    <property type="match status" value="1"/>
</dbReference>
<evidence type="ECO:0000256" key="1">
    <source>
        <dbReference type="ARBA" id="ARBA00022527"/>
    </source>
</evidence>
<reference evidence="4" key="1">
    <citation type="journal article" date="2019" name="Int. J. Syst. Evol. Microbiol.">
        <title>The Global Catalogue of Microorganisms (GCM) 10K type strain sequencing project: providing services to taxonomists for standard genome sequencing and annotation.</title>
        <authorList>
            <consortium name="The Broad Institute Genomics Platform"/>
            <consortium name="The Broad Institute Genome Sequencing Center for Infectious Disease"/>
            <person name="Wu L."/>
            <person name="Ma J."/>
        </authorList>
    </citation>
    <scope>NUCLEOTIDE SEQUENCE [LARGE SCALE GENOMIC DNA]</scope>
    <source>
        <strain evidence="4">CCM 7224</strain>
    </source>
</reference>
<name>A0ABV9UK73_9ACTN</name>
<keyword evidence="3" id="KW-0067">ATP-binding</keyword>
<dbReference type="PANTHER" id="PTHR35526:SF3">
    <property type="entry name" value="ANTI-SIGMA-F FACTOR RSBW"/>
    <property type="match status" value="1"/>
</dbReference>
<dbReference type="Proteomes" id="UP001595834">
    <property type="component" value="Unassembled WGS sequence"/>
</dbReference>
<proteinExistence type="predicted"/>
<keyword evidence="1" id="KW-0808">Transferase</keyword>
<dbReference type="InterPro" id="IPR036890">
    <property type="entry name" value="HATPase_C_sf"/>
</dbReference>
<accession>A0ABV9UK73</accession>
<sequence>MNATPIVPFGCLYRWTSCTPNPAAQARATLRRALSQLGLHSESISDGVLAASELVANATEHALGPYELHLRRIVDALLCEVLDHDPRIPVLAEFPSTAPFAARPRGCGGGLDALLELLSERGRGLHIVHELTCGVWGFRAFNNGTKIAWLALPLPGGTYDAC</sequence>